<feature type="transmembrane region" description="Helical" evidence="5">
    <location>
        <begin position="190"/>
        <end position="211"/>
    </location>
</feature>
<dbReference type="AlphaFoldDB" id="A6G1K0"/>
<evidence type="ECO:0000256" key="2">
    <source>
        <dbReference type="ARBA" id="ARBA00022692"/>
    </source>
</evidence>
<dbReference type="EMBL" id="ABCS01000012">
    <property type="protein sequence ID" value="EDM80264.1"/>
    <property type="molecule type" value="Genomic_DNA"/>
</dbReference>
<keyword evidence="2 5" id="KW-0812">Transmembrane</keyword>
<feature type="transmembrane region" description="Helical" evidence="5">
    <location>
        <begin position="116"/>
        <end position="137"/>
    </location>
</feature>
<keyword evidence="7" id="KW-1185">Reference proteome</keyword>
<feature type="transmembrane region" description="Helical" evidence="5">
    <location>
        <begin position="252"/>
        <end position="273"/>
    </location>
</feature>
<gene>
    <name evidence="6" type="ORF">PPSIR1_36477</name>
</gene>
<dbReference type="Proteomes" id="UP000005801">
    <property type="component" value="Unassembled WGS sequence"/>
</dbReference>
<comment type="caution">
    <text evidence="6">The sequence shown here is derived from an EMBL/GenBank/DDBJ whole genome shotgun (WGS) entry which is preliminary data.</text>
</comment>
<evidence type="ECO:0000256" key="5">
    <source>
        <dbReference type="SAM" id="Phobius"/>
    </source>
</evidence>
<feature type="transmembrane region" description="Helical" evidence="5">
    <location>
        <begin position="157"/>
        <end position="178"/>
    </location>
</feature>
<feature type="transmembrane region" description="Helical" evidence="5">
    <location>
        <begin position="52"/>
        <end position="72"/>
    </location>
</feature>
<feature type="transmembrane region" description="Helical" evidence="5">
    <location>
        <begin position="20"/>
        <end position="40"/>
    </location>
</feature>
<dbReference type="STRING" id="391625.PPSIR1_36477"/>
<dbReference type="PANTHER" id="PTHR10361:SF28">
    <property type="entry name" value="P3 PROTEIN-RELATED"/>
    <property type="match status" value="1"/>
</dbReference>
<sequence>MLPELSSVDSVHLAFDKNNLFVLEIVLGFVMFGVALDLRVDDFRTLGRSPKAPGIGLVCQFLLLPALTWALSRLLVTVGLIPPSMALGMILVAACPGGNISNFITHLGGGRTTTSIGMTAVSTLASMIMTPLNFALWGSMSPDTAAILEEVAMDPLGMFRAVMFMLGIPITVGVFLATRWPKVAKKLHPLFKRLSLLFFVTFIVMAVRANFDDFMTYLPLVFLPVLIMNAFALALGFYVARLSGLDQADQRAVSIEVGIQNSGLGLILIFSFFEGLGGMAIIAAWWGIWHILAGLSLAGLWVRKDRRAEAAEQAEAGAA</sequence>
<protein>
    <submittedName>
        <fullName evidence="6">Bile acid:sodium symporter</fullName>
    </submittedName>
</protein>
<evidence type="ECO:0000256" key="4">
    <source>
        <dbReference type="ARBA" id="ARBA00023136"/>
    </source>
</evidence>
<dbReference type="RefSeq" id="WP_006970599.1">
    <property type="nucleotide sequence ID" value="NZ_ABCS01000012.1"/>
</dbReference>
<dbReference type="Pfam" id="PF01758">
    <property type="entry name" value="SBF"/>
    <property type="match status" value="1"/>
</dbReference>
<evidence type="ECO:0000256" key="1">
    <source>
        <dbReference type="ARBA" id="ARBA00004141"/>
    </source>
</evidence>
<dbReference type="eggNOG" id="COG0385">
    <property type="taxonomic scope" value="Bacteria"/>
</dbReference>
<dbReference type="InterPro" id="IPR002657">
    <property type="entry name" value="BilAc:Na_symport/Acr3"/>
</dbReference>
<proteinExistence type="predicted"/>
<dbReference type="InterPro" id="IPR038770">
    <property type="entry name" value="Na+/solute_symporter_sf"/>
</dbReference>
<dbReference type="Gene3D" id="1.20.1530.20">
    <property type="match status" value="1"/>
</dbReference>
<feature type="transmembrane region" description="Helical" evidence="5">
    <location>
        <begin position="217"/>
        <end position="240"/>
    </location>
</feature>
<dbReference type="InterPro" id="IPR004710">
    <property type="entry name" value="Bilac:Na_transpt"/>
</dbReference>
<evidence type="ECO:0000256" key="3">
    <source>
        <dbReference type="ARBA" id="ARBA00022989"/>
    </source>
</evidence>
<dbReference type="GO" id="GO:0016020">
    <property type="term" value="C:membrane"/>
    <property type="evidence" value="ECO:0007669"/>
    <property type="project" value="UniProtKB-SubCell"/>
</dbReference>
<evidence type="ECO:0000313" key="7">
    <source>
        <dbReference type="Proteomes" id="UP000005801"/>
    </source>
</evidence>
<comment type="subcellular location">
    <subcellularLocation>
        <location evidence="1">Membrane</location>
        <topology evidence="1">Multi-pass membrane protein</topology>
    </subcellularLocation>
</comment>
<feature type="transmembrane region" description="Helical" evidence="5">
    <location>
        <begin position="279"/>
        <end position="302"/>
    </location>
</feature>
<name>A6G1K0_9BACT</name>
<dbReference type="PANTHER" id="PTHR10361">
    <property type="entry name" value="SODIUM-BILE ACID COTRANSPORTER"/>
    <property type="match status" value="1"/>
</dbReference>
<feature type="transmembrane region" description="Helical" evidence="5">
    <location>
        <begin position="84"/>
        <end position="104"/>
    </location>
</feature>
<reference evidence="6 7" key="1">
    <citation type="submission" date="2007-06" db="EMBL/GenBank/DDBJ databases">
        <authorList>
            <person name="Shimkets L."/>
            <person name="Ferriera S."/>
            <person name="Johnson J."/>
            <person name="Kravitz S."/>
            <person name="Beeson K."/>
            <person name="Sutton G."/>
            <person name="Rogers Y.-H."/>
            <person name="Friedman R."/>
            <person name="Frazier M."/>
            <person name="Venter J.C."/>
        </authorList>
    </citation>
    <scope>NUCLEOTIDE SEQUENCE [LARGE SCALE GENOMIC DNA]</scope>
    <source>
        <strain evidence="6 7">SIR-1</strain>
    </source>
</reference>
<keyword evidence="4 5" id="KW-0472">Membrane</keyword>
<organism evidence="6 7">
    <name type="scientific">Plesiocystis pacifica SIR-1</name>
    <dbReference type="NCBI Taxonomy" id="391625"/>
    <lineage>
        <taxon>Bacteria</taxon>
        <taxon>Pseudomonadati</taxon>
        <taxon>Myxococcota</taxon>
        <taxon>Polyangia</taxon>
        <taxon>Nannocystales</taxon>
        <taxon>Nannocystaceae</taxon>
        <taxon>Plesiocystis</taxon>
    </lineage>
</organism>
<keyword evidence="3 5" id="KW-1133">Transmembrane helix</keyword>
<evidence type="ECO:0000313" key="6">
    <source>
        <dbReference type="EMBL" id="EDM80264.1"/>
    </source>
</evidence>
<accession>A6G1K0</accession>